<keyword evidence="2" id="KW-1185">Reference proteome</keyword>
<reference evidence="1" key="1">
    <citation type="journal article" date="2021" name="Genome Biol. Evol.">
        <title>A High-Quality Reference Genome for a Parasitic Bivalve with Doubly Uniparental Inheritance (Bivalvia: Unionida).</title>
        <authorList>
            <person name="Smith C.H."/>
        </authorList>
    </citation>
    <scope>NUCLEOTIDE SEQUENCE</scope>
    <source>
        <strain evidence="1">CHS0354</strain>
    </source>
</reference>
<sequence length="69" mass="7644">MKAECVIDYSATVAGQEGCSEMFIIKRQASEVPSLIVPQKRISEAKEQYTRKNLPYASCPCFRGIAETA</sequence>
<comment type="caution">
    <text evidence="1">The sequence shown here is derived from an EMBL/GenBank/DDBJ whole genome shotgun (WGS) entry which is preliminary data.</text>
</comment>
<reference evidence="1" key="2">
    <citation type="journal article" date="2021" name="Genome Biol. Evol.">
        <title>Developing a high-quality reference genome for a parasitic bivalve with doubly uniparental inheritance (Bivalvia: Unionida).</title>
        <authorList>
            <person name="Smith C.H."/>
        </authorList>
    </citation>
    <scope>NUCLEOTIDE SEQUENCE</scope>
    <source>
        <strain evidence="1">CHS0354</strain>
        <tissue evidence="1">Mantle</tissue>
    </source>
</reference>
<evidence type="ECO:0000313" key="2">
    <source>
        <dbReference type="Proteomes" id="UP001195483"/>
    </source>
</evidence>
<organism evidence="1 2">
    <name type="scientific">Potamilus streckersoni</name>
    <dbReference type="NCBI Taxonomy" id="2493646"/>
    <lineage>
        <taxon>Eukaryota</taxon>
        <taxon>Metazoa</taxon>
        <taxon>Spiralia</taxon>
        <taxon>Lophotrochozoa</taxon>
        <taxon>Mollusca</taxon>
        <taxon>Bivalvia</taxon>
        <taxon>Autobranchia</taxon>
        <taxon>Heteroconchia</taxon>
        <taxon>Palaeoheterodonta</taxon>
        <taxon>Unionida</taxon>
        <taxon>Unionoidea</taxon>
        <taxon>Unionidae</taxon>
        <taxon>Ambleminae</taxon>
        <taxon>Lampsilini</taxon>
        <taxon>Potamilus</taxon>
    </lineage>
</organism>
<dbReference type="Proteomes" id="UP001195483">
    <property type="component" value="Unassembled WGS sequence"/>
</dbReference>
<gene>
    <name evidence="1" type="ORF">CHS0354_034336</name>
</gene>
<reference evidence="1" key="3">
    <citation type="submission" date="2023-05" db="EMBL/GenBank/DDBJ databases">
        <authorList>
            <person name="Smith C.H."/>
        </authorList>
    </citation>
    <scope>NUCLEOTIDE SEQUENCE</scope>
    <source>
        <strain evidence="1">CHS0354</strain>
        <tissue evidence="1">Mantle</tissue>
    </source>
</reference>
<accession>A0AAE0W721</accession>
<dbReference type="EMBL" id="JAEAOA010002014">
    <property type="protein sequence ID" value="KAK3602610.1"/>
    <property type="molecule type" value="Genomic_DNA"/>
</dbReference>
<protein>
    <submittedName>
        <fullName evidence="1">Uncharacterized protein</fullName>
    </submittedName>
</protein>
<name>A0AAE0W721_9BIVA</name>
<dbReference type="AlphaFoldDB" id="A0AAE0W721"/>
<proteinExistence type="predicted"/>
<evidence type="ECO:0000313" key="1">
    <source>
        <dbReference type="EMBL" id="KAK3602610.1"/>
    </source>
</evidence>